<evidence type="ECO:0000256" key="1">
    <source>
        <dbReference type="ARBA" id="ARBA00008857"/>
    </source>
</evidence>
<evidence type="ECO:0000313" key="6">
    <source>
        <dbReference type="Proteomes" id="UP000022433"/>
    </source>
</evidence>
<dbReference type="PANTHER" id="PTHR30349">
    <property type="entry name" value="PHAGE INTEGRASE-RELATED"/>
    <property type="match status" value="1"/>
</dbReference>
<protein>
    <submittedName>
        <fullName evidence="5">Phage integrase family protein</fullName>
    </submittedName>
</protein>
<keyword evidence="2" id="KW-0238">DNA-binding</keyword>
<dbReference type="PROSITE" id="PS51898">
    <property type="entry name" value="TYR_RECOMBINASE"/>
    <property type="match status" value="1"/>
</dbReference>
<dbReference type="EMBL" id="JGEA01000073">
    <property type="protein sequence ID" value="EYA11875.1"/>
    <property type="molecule type" value="Genomic_DNA"/>
</dbReference>
<feature type="domain" description="Tyr recombinase" evidence="4">
    <location>
        <begin position="206"/>
        <end position="391"/>
    </location>
</feature>
<gene>
    <name evidence="5" type="ORF">M104_5035</name>
</gene>
<dbReference type="Pfam" id="PF00589">
    <property type="entry name" value="Phage_integrase"/>
    <property type="match status" value="1"/>
</dbReference>
<dbReference type="GO" id="GO:0003677">
    <property type="term" value="F:DNA binding"/>
    <property type="evidence" value="ECO:0007669"/>
    <property type="project" value="UniProtKB-KW"/>
</dbReference>
<dbReference type="AlphaFoldDB" id="A0AAN4MUD0"/>
<dbReference type="CDD" id="cd01188">
    <property type="entry name" value="INT_RitA_C_like"/>
    <property type="match status" value="1"/>
</dbReference>
<sequence>MEEKITELIDGCLLYFKKHSYSSNRIKVYESLWKNGIIPFMTQQGLTVFTPEVSQWFIESITSNGNITGQVREKIRSVHVLEDYLTLGYVRKRRTVPVQHPLEGEIGELMQKHIRHLYNLRRSKITIRRNLVYMHRFLTYLNMHNVGSVEEIRDQHVIGFLSTPETNNPHVIGTLRVLFNFWKDKGLSKRNLADCLEFLKPRKREKIPSYYAQKEISVFEESIDRYSGLGKRNYAIFLLASRLGLRASDIVGLQFSNLDWENNEIRLRQYKTGKPTNLPLLAEVGNAIIDYLKNGRPISKSQHIFLCHRPPYDNATARTISTAISRIIVKSGIPLHDRRHGSHSLRHSLASQLLEQEVALPVISEVLGHSTSQTTMKYLRIDIALLMKCAIPVPAIPDDFYTQKGGMFYE</sequence>
<accession>A0AAN4MUD0</accession>
<evidence type="ECO:0000256" key="2">
    <source>
        <dbReference type="ARBA" id="ARBA00023125"/>
    </source>
</evidence>
<keyword evidence="3" id="KW-0233">DNA recombination</keyword>
<dbReference type="Gene3D" id="1.10.443.10">
    <property type="entry name" value="Intergrase catalytic core"/>
    <property type="match status" value="1"/>
</dbReference>
<organism evidence="5 6">
    <name type="scientific">Bacteroides fragilis str. 1007-1-F #10</name>
    <dbReference type="NCBI Taxonomy" id="1339295"/>
    <lineage>
        <taxon>Bacteria</taxon>
        <taxon>Pseudomonadati</taxon>
        <taxon>Bacteroidota</taxon>
        <taxon>Bacteroidia</taxon>
        <taxon>Bacteroidales</taxon>
        <taxon>Bacteroidaceae</taxon>
        <taxon>Bacteroides</taxon>
    </lineage>
</organism>
<dbReference type="PANTHER" id="PTHR30349:SF41">
    <property type="entry name" value="INTEGRASE_RECOMBINASE PROTEIN MJ0367-RELATED"/>
    <property type="match status" value="1"/>
</dbReference>
<comment type="similarity">
    <text evidence="1">Belongs to the 'phage' integrase family.</text>
</comment>
<dbReference type="GO" id="GO:0006310">
    <property type="term" value="P:DNA recombination"/>
    <property type="evidence" value="ECO:0007669"/>
    <property type="project" value="UniProtKB-KW"/>
</dbReference>
<comment type="caution">
    <text evidence="5">The sequence shown here is derived from an EMBL/GenBank/DDBJ whole genome shotgun (WGS) entry which is preliminary data.</text>
</comment>
<dbReference type="InterPro" id="IPR050090">
    <property type="entry name" value="Tyrosine_recombinase_XerCD"/>
</dbReference>
<dbReference type="Proteomes" id="UP000022433">
    <property type="component" value="Unassembled WGS sequence"/>
</dbReference>
<evidence type="ECO:0000259" key="4">
    <source>
        <dbReference type="PROSITE" id="PS51898"/>
    </source>
</evidence>
<evidence type="ECO:0000256" key="3">
    <source>
        <dbReference type="ARBA" id="ARBA00023172"/>
    </source>
</evidence>
<name>A0AAN4MUD0_BACFG</name>
<dbReference type="GO" id="GO:0015074">
    <property type="term" value="P:DNA integration"/>
    <property type="evidence" value="ECO:0007669"/>
    <property type="project" value="InterPro"/>
</dbReference>
<dbReference type="InterPro" id="IPR002104">
    <property type="entry name" value="Integrase_catalytic"/>
</dbReference>
<dbReference type="InterPro" id="IPR013762">
    <property type="entry name" value="Integrase-like_cat_sf"/>
</dbReference>
<dbReference type="SUPFAM" id="SSF56349">
    <property type="entry name" value="DNA breaking-rejoining enzymes"/>
    <property type="match status" value="1"/>
</dbReference>
<proteinExistence type="inferred from homology"/>
<reference evidence="5 6" key="1">
    <citation type="submission" date="2014-02" db="EMBL/GenBank/DDBJ databases">
        <authorList>
            <person name="Sears C."/>
            <person name="Carroll K."/>
            <person name="Sack B.R."/>
            <person name="Qadri F."/>
            <person name="Myers L.L."/>
            <person name="Chung G.-T."/>
            <person name="Escheverria P."/>
            <person name="Fraser C.M."/>
            <person name="Sadzewicz L."/>
            <person name="Shefchek K.A."/>
            <person name="Tallon L."/>
            <person name="Das S.P."/>
            <person name="Daugherty S."/>
            <person name="Mongodin E.F."/>
        </authorList>
    </citation>
    <scope>NUCLEOTIDE SEQUENCE [LARGE SCALE GENOMIC DNA]</scope>
    <source>
        <strain evidence="5 6">1007-1-F #10</strain>
    </source>
</reference>
<dbReference type="RefSeq" id="WP_032534331.1">
    <property type="nucleotide sequence ID" value="NZ_JGEA01000073.1"/>
</dbReference>
<evidence type="ECO:0000313" key="5">
    <source>
        <dbReference type="EMBL" id="EYA11875.1"/>
    </source>
</evidence>
<dbReference type="InterPro" id="IPR011010">
    <property type="entry name" value="DNA_brk_join_enz"/>
</dbReference>